<sequence>MIALTSKKKGVIRACAWAAWLGLAAWIATKSPYAGPAGFDWAWFALMGLFPKFLQGDIPPIWPESGAEVTPDQQRRWIYGLLTLAVFAWVMARDSKVIDLIATLIG</sequence>
<evidence type="ECO:0000313" key="2">
    <source>
        <dbReference type="Proteomes" id="UP000663249"/>
    </source>
</evidence>
<dbReference type="Proteomes" id="UP000663249">
    <property type="component" value="Plasmid pSDM007"/>
</dbReference>
<name>A0ABX7K5F8_9PSED</name>
<geneLocation type="plasmid" evidence="1 2">
    <name>pSDM007</name>
</geneLocation>
<dbReference type="RefSeq" id="WP_047710214.1">
    <property type="nucleotide sequence ID" value="NZ_CP070507.1"/>
</dbReference>
<keyword evidence="2" id="KW-1185">Reference proteome</keyword>
<keyword evidence="1" id="KW-0614">Plasmid</keyword>
<proteinExistence type="predicted"/>
<reference evidence="1 2" key="1">
    <citation type="submission" date="2021-02" db="EMBL/GenBank/DDBJ databases">
        <title>Genomic and phenotypic characterization of Pseudomonas hygromyciniae, a novel bacterial species discovered from a commercially purchased antibiotic vial.</title>
        <authorList>
            <person name="Turner T.L."/>
            <person name="Mitra S.D."/>
            <person name="Kochan T.J."/>
            <person name="Pincus N.B."/>
            <person name="Lebrun-Corbin M."/>
            <person name="Cheung B."/>
            <person name="Gatesy S.W."/>
            <person name="Afzal T."/>
            <person name="Ozer E.A."/>
            <person name="Hauser A.R."/>
        </authorList>
    </citation>
    <scope>NUCLEOTIDE SEQUENCE [LARGE SCALE GENOMIC DNA]</scope>
    <source>
        <strain evidence="1 2">SDM007</strain>
        <plasmid evidence="1 2">pSDM007</plasmid>
    </source>
</reference>
<evidence type="ECO:0000313" key="1">
    <source>
        <dbReference type="EMBL" id="QSB42598.1"/>
    </source>
</evidence>
<dbReference type="EMBL" id="CP070507">
    <property type="protein sequence ID" value="QSB42598.1"/>
    <property type="molecule type" value="Genomic_DNA"/>
</dbReference>
<gene>
    <name evidence="1" type="ORF">JTY93_27680</name>
</gene>
<protein>
    <submittedName>
        <fullName evidence="1">Uncharacterized protein</fullName>
    </submittedName>
</protein>
<organism evidence="1 2">
    <name type="scientific">Pseudomonas hygromyciniae</name>
    <dbReference type="NCBI Taxonomy" id="2812000"/>
    <lineage>
        <taxon>Bacteria</taxon>
        <taxon>Pseudomonadati</taxon>
        <taxon>Pseudomonadota</taxon>
        <taxon>Gammaproteobacteria</taxon>
        <taxon>Pseudomonadales</taxon>
        <taxon>Pseudomonadaceae</taxon>
        <taxon>Pseudomonas</taxon>
    </lineage>
</organism>
<accession>A0ABX7K5F8</accession>